<dbReference type="Gene3D" id="2.180.10.10">
    <property type="entry name" value="RHS repeat-associated core"/>
    <property type="match status" value="2"/>
</dbReference>
<feature type="region of interest" description="Disordered" evidence="2">
    <location>
        <begin position="2548"/>
        <end position="2594"/>
    </location>
</feature>
<organism evidence="4 5">
    <name type="scientific">Formimonas warabiya</name>
    <dbReference type="NCBI Taxonomy" id="1761012"/>
    <lineage>
        <taxon>Bacteria</taxon>
        <taxon>Bacillati</taxon>
        <taxon>Bacillota</taxon>
        <taxon>Clostridia</taxon>
        <taxon>Eubacteriales</taxon>
        <taxon>Peptococcaceae</taxon>
        <taxon>Candidatus Formimonas</taxon>
    </lineage>
</organism>
<proteinExistence type="predicted"/>
<evidence type="ECO:0000256" key="2">
    <source>
        <dbReference type="SAM" id="MobiDB-lite"/>
    </source>
</evidence>
<evidence type="ECO:0000256" key="1">
    <source>
        <dbReference type="ARBA" id="ARBA00022737"/>
    </source>
</evidence>
<dbReference type="InterPro" id="IPR022385">
    <property type="entry name" value="Rhs_assc_core"/>
</dbReference>
<dbReference type="Gene3D" id="2.60.120.200">
    <property type="match status" value="2"/>
</dbReference>
<reference evidence="4 5" key="1">
    <citation type="submission" date="2016-10" db="EMBL/GenBank/DDBJ databases">
        <title>Complete Genome Sequence of Peptococcaceae strain DCMF.</title>
        <authorList>
            <person name="Edwards R.J."/>
            <person name="Holland S.I."/>
            <person name="Deshpande N.P."/>
            <person name="Wong Y.K."/>
            <person name="Ertan H."/>
            <person name="Manefield M."/>
            <person name="Russell T.L."/>
            <person name="Lee M.J."/>
        </authorList>
    </citation>
    <scope>NUCLEOTIDE SEQUENCE [LARGE SCALE GENOMIC DNA]</scope>
    <source>
        <strain evidence="4 5">DCMF</strain>
    </source>
</reference>
<feature type="compositionally biased region" description="Basic and acidic residues" evidence="2">
    <location>
        <begin position="2548"/>
        <end position="2577"/>
    </location>
</feature>
<dbReference type="InterPro" id="IPR006530">
    <property type="entry name" value="YD"/>
</dbReference>
<dbReference type="KEGG" id="fwa:DCMF_22900"/>
<dbReference type="EMBL" id="CP017634">
    <property type="protein sequence ID" value="ATW27221.1"/>
    <property type="molecule type" value="Genomic_DNA"/>
</dbReference>
<keyword evidence="1" id="KW-0677">Repeat</keyword>
<dbReference type="InterPro" id="IPR056823">
    <property type="entry name" value="TEN-like_YD-shell"/>
</dbReference>
<dbReference type="RefSeq" id="WP_148136570.1">
    <property type="nucleotide sequence ID" value="NZ_CP017634.1"/>
</dbReference>
<dbReference type="Pfam" id="PF25023">
    <property type="entry name" value="TEN_YD-shell"/>
    <property type="match status" value="2"/>
</dbReference>
<keyword evidence="5" id="KW-1185">Reference proteome</keyword>
<evidence type="ECO:0000313" key="4">
    <source>
        <dbReference type="EMBL" id="ATW27221.1"/>
    </source>
</evidence>
<accession>A0A3G1KXQ1</accession>
<evidence type="ECO:0000259" key="3">
    <source>
        <dbReference type="Pfam" id="PF25023"/>
    </source>
</evidence>
<dbReference type="PANTHER" id="PTHR32305">
    <property type="match status" value="1"/>
</dbReference>
<dbReference type="InterPro" id="IPR050708">
    <property type="entry name" value="T6SS_VgrG/RHS"/>
</dbReference>
<feature type="domain" description="Teneurin-like YD-shell" evidence="3">
    <location>
        <begin position="1342"/>
        <end position="1505"/>
    </location>
</feature>
<dbReference type="InterPro" id="IPR013320">
    <property type="entry name" value="ConA-like_dom_sf"/>
</dbReference>
<name>A0A3G1KXQ1_FORW1</name>
<feature type="compositionally biased region" description="Basic and acidic residues" evidence="2">
    <location>
        <begin position="2584"/>
        <end position="2594"/>
    </location>
</feature>
<gene>
    <name evidence="4" type="ORF">DCMF_22900</name>
</gene>
<evidence type="ECO:0000313" key="5">
    <source>
        <dbReference type="Proteomes" id="UP000323521"/>
    </source>
</evidence>
<feature type="domain" description="Teneurin-like YD-shell" evidence="3">
    <location>
        <begin position="2236"/>
        <end position="2493"/>
    </location>
</feature>
<dbReference type="NCBIfam" id="TIGR03696">
    <property type="entry name" value="Rhs_assc_core"/>
    <property type="match status" value="1"/>
</dbReference>
<dbReference type="InterPro" id="IPR031325">
    <property type="entry name" value="RHS_repeat"/>
</dbReference>
<dbReference type="NCBIfam" id="TIGR01643">
    <property type="entry name" value="YD_repeat_2x"/>
    <property type="match status" value="7"/>
</dbReference>
<protein>
    <recommendedName>
        <fullName evidence="3">Teneurin-like YD-shell domain-containing protein</fullName>
    </recommendedName>
</protein>
<dbReference type="OrthoDB" id="513777at2"/>
<dbReference type="Gene3D" id="2.60.120.260">
    <property type="entry name" value="Galactose-binding domain-like"/>
    <property type="match status" value="2"/>
</dbReference>
<dbReference type="Pfam" id="PF05593">
    <property type="entry name" value="RHS_repeat"/>
    <property type="match status" value="2"/>
</dbReference>
<dbReference type="Proteomes" id="UP000323521">
    <property type="component" value="Chromosome"/>
</dbReference>
<dbReference type="PANTHER" id="PTHR32305:SF15">
    <property type="entry name" value="PROTEIN RHSA-RELATED"/>
    <property type="match status" value="1"/>
</dbReference>
<dbReference type="SUPFAM" id="SSF49899">
    <property type="entry name" value="Concanavalin A-like lectins/glucanases"/>
    <property type="match status" value="2"/>
</dbReference>
<sequence length="2594" mass="287825">MKKQRICLKIFNKKPALRAGKKFIGIITILALLASNVAFIPNAYAANISSVSDSSAVTGSFEKWIAEYRLADQLVASLKPSTSQTALSPELPDLQESLSESVYAKDLNPEIPAIIDKEIDYPAFQASLTPDKQDVQTDGVFMRHVIHMPDVVEKPVPFTPNNAVINQHIPDQPIDQNNGSSIIQGLGYQGVYDSPNTFSIRTSEEGMIDENDLNLISADLPENSDQNESSVSDSVYRSVYGKGLSSPADLNQESIVNRVYDALDDSFPIHNKGGYFSAGFSRRAGGNLLQFSLQDANLTLGPENADSVSGTVYKNSIIYEDIYPETDLRYTVEPLRLKEELIVNRYTGQNEFAFQLSVSNAVYQVIPDSIIMFSDPDSEQPLFYIPKSYAIDSEGNRCDNITMEFVEEGLLISVDADWLEHAAYPVIIDPTINLFDATFTRSSIAYKQDGTQVASGTPRYETTKFNQGIMIEEGTTNLWSEALYIYNNYGADIETSLVALSETYMGQPVYRLSMKPKTIAARDGLRTEMWSHGVYGSYRTYSGGNTYTASIYWRQAGSKTMEVGGIASNVPGWTDIGTYDAGNGWKRSSAKWYDASNRTDNKYWSFRCPTVELNETVYIDWVCPQIEQKSYATSWLPSGTTRSPETLTIPTAGVFQKGNWAVELTFTPTSSPQNTTNRYARLWRCKIDANNDYIIFIDPSGRVYGGVHTGGTWYGTILSVPLAAGNSYSVSFSGNGSVLRLCVNGTQVGTDISYVEPVGTLPAIMTIGYDQELAGTQINGIIDDLRISNRARTAAEALTAYQSNQPLPVDTYTTCKLNFNNTLHANPTINSTNAIFTRSSKAYKQDNTEVTSGTPRYEAGKFNQSITIEEGTRNFFDNPSFEDGKWPDFDFGGANYPQLRTSTARRIGGVGCQLSGGKEGSFIYQCPPQADQLYYSQSYYVKRADGLPLQMTDIHVVVNNTQEYFDSITAVDHGWYLCKKENVQNTTTASTWGIYVIPNLTIYIDECQVERKPYCTSYIEGTRNDEILTIPTSRILNPDQGTIEQWAYIDPNGKHSASIQSWTMPFSVATVQSSPYAELNQISIRRLPLSTSWEVLFSNAAGSSSAVSLGNITTPGWYCFGVKWQQGVGGYGYLNGVLKGSVAPAYLPSEFTSTAYIGSWCSGNQFDSILDDFRISSIARSDSDILANYQSNQPFPLDIFTTFKLNFDGGTSGYTTVQSGPGMESYWNYTSMNLGGGWNASVNTWNQNLILTKPLFSIPGRGLAIGENIAYNSISKTWTFGNNTSLVENQDGSVTYNKGDGGAYTFTPNGSGGYTAPAGVYLTLQKNSTGNFTIFDKYKNTYNYVNRKPNQFTDRNNNITTFTYDSNGRLYQVSDPSGRKLTYTYNGLGNISSVTDPANHSYQFGYQNGNLTSVTDPDNKTFNLSYDANGHVLTFTDPLNRVTSFYSDPNGQIQRLRDARTNGQDVYETSFSQALQGNSILTMMTDPGNKTSIFSHDSNTGNLTQYQDALGHNWQYTWTANNLMQSQDAKGTTSYQYDTNGNITCKTITVDSSSSHNIIETMTYDSYSQLLQEVDGSGRTTSYKYSNKGELLSTATPDIKESNGRKYDQYGNVIEYSPTILGTYNLLENGSMEIPGTGSNLLAGWSRLAGAASVSLEGFNSHGNSALKISSDTPTTDRFYQRAGGISTGDKLVLRADIKLDNVQPSSSDGGVLIRLLYVNGAWEYWYIWGSGTVPVNLTSNSAAEAVTVYIGLSNASGTVWIDGVQLEDTGYSSGRYILSNFNSVENSGFEESLDNWSYTGTTPTVTSEAVWGGAYSLKIQAAGTIYQNVPVYGGEPLTFSGMVKTSNVTGNGACYKIDYYDSGNNLITGSTVQTGYVTGTQDFTMLTSLASAPANARYARVQGILDGSGTIYFDTVKLVPRNSEKYTYDSANGNYTGKNYITTSEDALGKQNNYTYNINTGSELSFTDARNRTTYYGYDNLNRLIQVTDPLSHTAYYGYDAADNCTSTRDPRSSSPTDNTYLTGYGPNNLNKLGTLTDPLSRNYTYTYDRSGNLTDILLPNGLTEHFDYDNANRLIKTSYGNGKYFTYTYDNANELISVTDQDNNSFSCDYDRAHRLTSTTDNFGYSLTYQWDKSNNLTSLTASGMGSCQYAYGSDNELLFINLPDGSYIYYDYDENGRVFQVRYPGSYNYRKYSYLANGWCIKIQDPCFPGQYNYNYDYNNDGTISSYTSWVGSDSFSYDADGRLTYWRYSPTSGNSIQENYSYDHAGNLLTKGSRTFTYNSANQITNTGYTYDNNGNMTGDGTYIYSYNALNQLIQVKKASDNSLIADYTYNHDGLRRSKTVYVGSSQGTTNYSWDASGNLVREVTPSGTNYYYYDTSSAFIGLKKNNTTYIVHNNLRGDIESITDTSGNIVAQYHFDPWGNQITYSGSLTQPFRYASYYFDDETGLYYLKSGYYSPALGRFLTKDSIEYIKHEDPQTLNLYTYCGNDPVNNVDPDGNFQNAAQNTVIVVEAVVITIIYVSYKLTEKAIKDAITSIVKGDIGMKKQGRERIEKKKNNPEKKWKDKSNKPQDRPIRPNKHTPSKDHQKYIRK</sequence>
<dbReference type="Pfam" id="PF13385">
    <property type="entry name" value="Laminin_G_3"/>
    <property type="match status" value="2"/>
</dbReference>